<name>A0A0F9LVT1_9ZZZZ</name>
<organism evidence="2">
    <name type="scientific">marine sediment metagenome</name>
    <dbReference type="NCBI Taxonomy" id="412755"/>
    <lineage>
        <taxon>unclassified sequences</taxon>
        <taxon>metagenomes</taxon>
        <taxon>ecological metagenomes</taxon>
    </lineage>
</organism>
<protein>
    <submittedName>
        <fullName evidence="2">Uncharacterized protein</fullName>
    </submittedName>
</protein>
<dbReference type="AlphaFoldDB" id="A0A0F9LVT1"/>
<proteinExistence type="predicted"/>
<sequence length="66" mass="7578">MRRKLKNLKNKSGHSENGAPRQMIDEAVYREHTAFIANGRNFDSEYSGWSNASRPRDQAISIRSVK</sequence>
<dbReference type="EMBL" id="LAZR01010165">
    <property type="protein sequence ID" value="KKM68450.1"/>
    <property type="molecule type" value="Genomic_DNA"/>
</dbReference>
<comment type="caution">
    <text evidence="2">The sequence shown here is derived from an EMBL/GenBank/DDBJ whole genome shotgun (WGS) entry which is preliminary data.</text>
</comment>
<feature type="compositionally biased region" description="Basic residues" evidence="1">
    <location>
        <begin position="1"/>
        <end position="12"/>
    </location>
</feature>
<feature type="region of interest" description="Disordered" evidence="1">
    <location>
        <begin position="46"/>
        <end position="66"/>
    </location>
</feature>
<accession>A0A0F9LVT1</accession>
<evidence type="ECO:0000313" key="2">
    <source>
        <dbReference type="EMBL" id="KKM68450.1"/>
    </source>
</evidence>
<gene>
    <name evidence="2" type="ORF">LCGC14_1460770</name>
</gene>
<evidence type="ECO:0000256" key="1">
    <source>
        <dbReference type="SAM" id="MobiDB-lite"/>
    </source>
</evidence>
<reference evidence="2" key="1">
    <citation type="journal article" date="2015" name="Nature">
        <title>Complex archaea that bridge the gap between prokaryotes and eukaryotes.</title>
        <authorList>
            <person name="Spang A."/>
            <person name="Saw J.H."/>
            <person name="Jorgensen S.L."/>
            <person name="Zaremba-Niedzwiedzka K."/>
            <person name="Martijn J."/>
            <person name="Lind A.E."/>
            <person name="van Eijk R."/>
            <person name="Schleper C."/>
            <person name="Guy L."/>
            <person name="Ettema T.J."/>
        </authorList>
    </citation>
    <scope>NUCLEOTIDE SEQUENCE</scope>
</reference>
<feature type="region of interest" description="Disordered" evidence="1">
    <location>
        <begin position="1"/>
        <end position="23"/>
    </location>
</feature>